<keyword evidence="4 7" id="KW-1133">Transmembrane helix</keyword>
<evidence type="ECO:0000256" key="1">
    <source>
        <dbReference type="ARBA" id="ARBA00004141"/>
    </source>
</evidence>
<dbReference type="Gene3D" id="1.20.1250.20">
    <property type="entry name" value="MFS general substrate transporter like domains"/>
    <property type="match status" value="1"/>
</dbReference>
<comment type="similarity">
    <text evidence="6">Belongs to the major facilitator superfamily. Phosphate:H(+) symporter (TC 2.A.1.9) family.</text>
</comment>
<evidence type="ECO:0000256" key="3">
    <source>
        <dbReference type="ARBA" id="ARBA00022692"/>
    </source>
</evidence>
<evidence type="ECO:0000256" key="4">
    <source>
        <dbReference type="ARBA" id="ARBA00022989"/>
    </source>
</evidence>
<comment type="subcellular location">
    <subcellularLocation>
        <location evidence="1">Membrane</location>
        <topology evidence="1">Multi-pass membrane protein</topology>
    </subcellularLocation>
</comment>
<comment type="caution">
    <text evidence="8">The sequence shown here is derived from an EMBL/GenBank/DDBJ whole genome shotgun (WGS) entry which is preliminary data.</text>
</comment>
<dbReference type="EMBL" id="JAVYJV010000021">
    <property type="protein sequence ID" value="KAK4342742.1"/>
    <property type="molecule type" value="Genomic_DNA"/>
</dbReference>
<proteinExistence type="inferred from homology"/>
<accession>A0AAE1UTM1</accession>
<dbReference type="InterPro" id="IPR000109">
    <property type="entry name" value="POT_fam"/>
</dbReference>
<protein>
    <submittedName>
        <fullName evidence="8">Uncharacterized protein</fullName>
    </submittedName>
</protein>
<feature type="transmembrane region" description="Helical" evidence="7">
    <location>
        <begin position="80"/>
        <end position="99"/>
    </location>
</feature>
<dbReference type="Pfam" id="PF00854">
    <property type="entry name" value="PTR2"/>
    <property type="match status" value="1"/>
</dbReference>
<sequence>MSVILWVVIYDQLIIPFARKFTGHPRGFTQLQRMGIGLAISILSMVSAAALEVVHLDYIKNKYYDLKIISMSIFWQVPQYFLIGCAEVFTLIGQVEFFYDQAPDAMISLCSAISLMAIALGSHLSTIIVTIVTRNKKIGWITENLNKCHLDYFFWLLDILSFINFMVFLWVSKMFGVGPRSKVRFLSLESGPAPRFGIGFWVQGRGSCLESQVPDRVEVASSSGLRVEGEESRFDHNPDFSLYGDSIHGDSKSKKKALFHKIFHYFGEVIPIENVTTQYSSPMAFMVAGQSTMVAVYPSLTSTTSRIEPTDPKHSLLISICKSIETCYDVPHA</sequence>
<evidence type="ECO:0000256" key="6">
    <source>
        <dbReference type="ARBA" id="ARBA00044504"/>
    </source>
</evidence>
<dbReference type="PANTHER" id="PTHR11654">
    <property type="entry name" value="OLIGOPEPTIDE TRANSPORTER-RELATED"/>
    <property type="match status" value="1"/>
</dbReference>
<feature type="transmembrane region" description="Helical" evidence="7">
    <location>
        <begin position="36"/>
        <end position="59"/>
    </location>
</feature>
<evidence type="ECO:0000256" key="2">
    <source>
        <dbReference type="ARBA" id="ARBA00005982"/>
    </source>
</evidence>
<keyword evidence="9" id="KW-1185">Reference proteome</keyword>
<name>A0AAE1UTM1_9SOLA</name>
<reference evidence="8" key="1">
    <citation type="submission" date="2023-12" db="EMBL/GenBank/DDBJ databases">
        <title>Genome assembly of Anisodus tanguticus.</title>
        <authorList>
            <person name="Wang Y.-J."/>
        </authorList>
    </citation>
    <scope>NUCLEOTIDE SEQUENCE</scope>
    <source>
        <strain evidence="8">KB-2021</strain>
        <tissue evidence="8">Leaf</tissue>
    </source>
</reference>
<evidence type="ECO:0000256" key="7">
    <source>
        <dbReference type="SAM" id="Phobius"/>
    </source>
</evidence>
<dbReference type="InterPro" id="IPR036259">
    <property type="entry name" value="MFS_trans_sf"/>
</dbReference>
<evidence type="ECO:0000256" key="5">
    <source>
        <dbReference type="ARBA" id="ARBA00023136"/>
    </source>
</evidence>
<dbReference type="Proteomes" id="UP001291623">
    <property type="component" value="Unassembled WGS sequence"/>
</dbReference>
<comment type="similarity">
    <text evidence="2">Belongs to the major facilitator superfamily. Proton-dependent oligopeptide transporter (POT/PTR) (TC 2.A.17) family.</text>
</comment>
<feature type="transmembrane region" description="Helical" evidence="7">
    <location>
        <begin position="152"/>
        <end position="171"/>
    </location>
</feature>
<feature type="transmembrane region" description="Helical" evidence="7">
    <location>
        <begin position="105"/>
        <end position="132"/>
    </location>
</feature>
<dbReference type="AlphaFoldDB" id="A0AAE1UTM1"/>
<organism evidence="8 9">
    <name type="scientific">Anisodus tanguticus</name>
    <dbReference type="NCBI Taxonomy" id="243964"/>
    <lineage>
        <taxon>Eukaryota</taxon>
        <taxon>Viridiplantae</taxon>
        <taxon>Streptophyta</taxon>
        <taxon>Embryophyta</taxon>
        <taxon>Tracheophyta</taxon>
        <taxon>Spermatophyta</taxon>
        <taxon>Magnoliopsida</taxon>
        <taxon>eudicotyledons</taxon>
        <taxon>Gunneridae</taxon>
        <taxon>Pentapetalae</taxon>
        <taxon>asterids</taxon>
        <taxon>lamiids</taxon>
        <taxon>Solanales</taxon>
        <taxon>Solanaceae</taxon>
        <taxon>Solanoideae</taxon>
        <taxon>Hyoscyameae</taxon>
        <taxon>Anisodus</taxon>
    </lineage>
</organism>
<evidence type="ECO:0000313" key="9">
    <source>
        <dbReference type="Proteomes" id="UP001291623"/>
    </source>
</evidence>
<evidence type="ECO:0000313" key="8">
    <source>
        <dbReference type="EMBL" id="KAK4342742.1"/>
    </source>
</evidence>
<dbReference type="GO" id="GO:0016020">
    <property type="term" value="C:membrane"/>
    <property type="evidence" value="ECO:0007669"/>
    <property type="project" value="UniProtKB-SubCell"/>
</dbReference>
<keyword evidence="3 7" id="KW-0812">Transmembrane</keyword>
<gene>
    <name evidence="8" type="ORF">RND71_038558</name>
</gene>
<keyword evidence="5 7" id="KW-0472">Membrane</keyword>
<dbReference type="GO" id="GO:0022857">
    <property type="term" value="F:transmembrane transporter activity"/>
    <property type="evidence" value="ECO:0007669"/>
    <property type="project" value="InterPro"/>
</dbReference>